<evidence type="ECO:0000256" key="4">
    <source>
        <dbReference type="ARBA" id="ARBA00022801"/>
    </source>
</evidence>
<evidence type="ECO:0000256" key="7">
    <source>
        <dbReference type="ARBA" id="ARBA00022840"/>
    </source>
</evidence>
<evidence type="ECO:0000259" key="11">
    <source>
        <dbReference type="Pfam" id="PF21445"/>
    </source>
</evidence>
<dbReference type="GeneID" id="98393595"/>
<evidence type="ECO:0000259" key="10">
    <source>
        <dbReference type="Pfam" id="PF12705"/>
    </source>
</evidence>
<keyword evidence="1" id="KW-0540">Nuclease</keyword>
<keyword evidence="5" id="KW-0347">Helicase</keyword>
<evidence type="ECO:0000256" key="5">
    <source>
        <dbReference type="ARBA" id="ARBA00022806"/>
    </source>
</evidence>
<keyword evidence="6" id="KW-0269">Exonuclease</keyword>
<dbReference type="PANTHER" id="PTHR30591">
    <property type="entry name" value="RECBCD ENZYME SUBUNIT RECC"/>
    <property type="match status" value="1"/>
</dbReference>
<name>A0A2L0D5E6_9STRE</name>
<evidence type="ECO:0000313" key="13">
    <source>
        <dbReference type="Proteomes" id="UP000238956"/>
    </source>
</evidence>
<keyword evidence="4" id="KW-0378">Hydrolase</keyword>
<dbReference type="GO" id="GO:0003677">
    <property type="term" value="F:DNA binding"/>
    <property type="evidence" value="ECO:0007669"/>
    <property type="project" value="UniProtKB-KW"/>
</dbReference>
<evidence type="ECO:0000313" key="12">
    <source>
        <dbReference type="EMBL" id="AUW96819.1"/>
    </source>
</evidence>
<dbReference type="InterPro" id="IPR027417">
    <property type="entry name" value="P-loop_NTPase"/>
</dbReference>
<dbReference type="GO" id="GO:0004386">
    <property type="term" value="F:helicase activity"/>
    <property type="evidence" value="ECO:0007669"/>
    <property type="project" value="UniProtKB-KW"/>
</dbReference>
<dbReference type="AlphaFoldDB" id="A0A2L0D5E6"/>
<dbReference type="InterPro" id="IPR014141">
    <property type="entry name" value="DNA_helicase_suRexB"/>
</dbReference>
<dbReference type="OrthoDB" id="9758506at2"/>
<dbReference type="InterPro" id="IPR049035">
    <property type="entry name" value="ADDB_N"/>
</dbReference>
<dbReference type="SUPFAM" id="SSF52540">
    <property type="entry name" value="P-loop containing nucleoside triphosphate hydrolases"/>
    <property type="match status" value="1"/>
</dbReference>
<dbReference type="GO" id="GO:0004527">
    <property type="term" value="F:exonuclease activity"/>
    <property type="evidence" value="ECO:0007669"/>
    <property type="project" value="UniProtKB-KW"/>
</dbReference>
<evidence type="ECO:0000256" key="2">
    <source>
        <dbReference type="ARBA" id="ARBA00022741"/>
    </source>
</evidence>
<keyword evidence="9" id="KW-0234">DNA repair</keyword>
<evidence type="ECO:0000256" key="6">
    <source>
        <dbReference type="ARBA" id="ARBA00022839"/>
    </source>
</evidence>
<dbReference type="GO" id="GO:0006281">
    <property type="term" value="P:DNA repair"/>
    <property type="evidence" value="ECO:0007669"/>
    <property type="project" value="UniProtKB-KW"/>
</dbReference>
<dbReference type="GO" id="GO:0005524">
    <property type="term" value="F:ATP binding"/>
    <property type="evidence" value="ECO:0007669"/>
    <property type="project" value="UniProtKB-KW"/>
</dbReference>
<dbReference type="InterPro" id="IPR038726">
    <property type="entry name" value="PDDEXK_AddAB-type"/>
</dbReference>
<reference evidence="12 13" key="2">
    <citation type="submission" date="2018-02" db="EMBL/GenBank/DDBJ databases">
        <title>Whole genome sequencing analysis of Streptococcus pluranimalium isolated from cattle infected mastitis in China.</title>
        <authorList>
            <person name="Zhang J.-R."/>
            <person name="Hu G.-Z."/>
        </authorList>
    </citation>
    <scope>NUCLEOTIDE SEQUENCE [LARGE SCALE GENOMIC DNA]</scope>
    <source>
        <strain evidence="12 13">TH11417</strain>
    </source>
</reference>
<evidence type="ECO:0000256" key="1">
    <source>
        <dbReference type="ARBA" id="ARBA00022722"/>
    </source>
</evidence>
<evidence type="ECO:0000256" key="8">
    <source>
        <dbReference type="ARBA" id="ARBA00023125"/>
    </source>
</evidence>
<dbReference type="RefSeq" id="WP_104968141.1">
    <property type="nucleotide sequence ID" value="NZ_CP025536.1"/>
</dbReference>
<dbReference type="KEGG" id="splr:C0J00_06695"/>
<dbReference type="GO" id="GO:0016817">
    <property type="term" value="F:hydrolase activity, acting on acid anhydrides"/>
    <property type="evidence" value="ECO:0007669"/>
    <property type="project" value="InterPro"/>
</dbReference>
<keyword evidence="2" id="KW-0547">Nucleotide-binding</keyword>
<dbReference type="Gene3D" id="3.40.50.300">
    <property type="entry name" value="P-loop containing nucleotide triphosphate hydrolases"/>
    <property type="match status" value="4"/>
</dbReference>
<feature type="domain" description="PD-(D/E)XK endonuclease-like" evidence="10">
    <location>
        <begin position="765"/>
        <end position="1062"/>
    </location>
</feature>
<keyword evidence="8" id="KW-0238">DNA-binding</keyword>
<dbReference type="EMBL" id="CP025536">
    <property type="protein sequence ID" value="AUW96819.1"/>
    <property type="molecule type" value="Genomic_DNA"/>
</dbReference>
<dbReference type="NCBIfam" id="TIGR02774">
    <property type="entry name" value="rexB_recomb"/>
    <property type="match status" value="1"/>
</dbReference>
<dbReference type="PANTHER" id="PTHR30591:SF1">
    <property type="entry name" value="RECBCD ENZYME SUBUNIT RECC"/>
    <property type="match status" value="1"/>
</dbReference>
<proteinExistence type="predicted"/>
<accession>A0A2L0D5E6</accession>
<reference evidence="12 13" key="1">
    <citation type="submission" date="2017-12" db="EMBL/GenBank/DDBJ databases">
        <authorList>
            <person name="Hurst M.R.H."/>
        </authorList>
    </citation>
    <scope>NUCLEOTIDE SEQUENCE [LARGE SCALE GENOMIC DNA]</scope>
    <source>
        <strain evidence="12 13">TH11417</strain>
    </source>
</reference>
<protein>
    <submittedName>
        <fullName evidence="12">ATP-dependent nuclease subunit B</fullName>
    </submittedName>
</protein>
<evidence type="ECO:0000256" key="3">
    <source>
        <dbReference type="ARBA" id="ARBA00022763"/>
    </source>
</evidence>
<feature type="domain" description="ATP-dependent helicase/deoxyribonuclease subunit B N-terminal" evidence="11">
    <location>
        <begin position="26"/>
        <end position="269"/>
    </location>
</feature>
<organism evidence="12 13">
    <name type="scientific">Streptococcus pluranimalium</name>
    <dbReference type="NCBI Taxonomy" id="82348"/>
    <lineage>
        <taxon>Bacteria</taxon>
        <taxon>Bacillati</taxon>
        <taxon>Bacillota</taxon>
        <taxon>Bacilli</taxon>
        <taxon>Lactobacillales</taxon>
        <taxon>Streptococcaceae</taxon>
        <taxon>Streptococcus</taxon>
    </lineage>
</organism>
<dbReference type="Pfam" id="PF12705">
    <property type="entry name" value="PDDEXK_1"/>
    <property type="match status" value="1"/>
</dbReference>
<dbReference type="Proteomes" id="UP000238956">
    <property type="component" value="Chromosome"/>
</dbReference>
<dbReference type="SUPFAM" id="SSF52980">
    <property type="entry name" value="Restriction endonuclease-like"/>
    <property type="match status" value="1"/>
</dbReference>
<keyword evidence="3" id="KW-0227">DNA damage</keyword>
<dbReference type="GO" id="GO:0006310">
    <property type="term" value="P:DNA recombination"/>
    <property type="evidence" value="ECO:0007669"/>
    <property type="project" value="TreeGrafter"/>
</dbReference>
<evidence type="ECO:0000256" key="9">
    <source>
        <dbReference type="ARBA" id="ARBA00023204"/>
    </source>
</evidence>
<keyword evidence="13" id="KW-1185">Reference proteome</keyword>
<dbReference type="Pfam" id="PF21445">
    <property type="entry name" value="ADDB_N"/>
    <property type="match status" value="1"/>
</dbReference>
<sequence length="1122" mass="128267">MRLFFTNPTNSLTDLLTREAEEFLLQGKRVFYIAPNSLSFEKERRVLEYLPNHATFQMIVTRFGQLPNYFMLPKRGESANLNDAGLSMLLYRILNQLSDHSLPVFGRLKKDPGFIEQVLTLYKELAKSQLTLADFDVLISKTDALDKVAELKIILSHFMEAISSEQLSGESKLQFFMRALSENKLDLQLKDTVFIIDGFTRFSEEEERLVDLLNQKAEQVLIAAYATKRAYHAQLLSGNIYEASVSFLRELASRYGVKVEELVAETQEETTFSKVSVAFEASHDFSPQEATVEWTDDDKEALQIWEATNQKVEIEAVAKDIRRKIREEGADYKDFTLLLGDEKSYKLPVERLLTQFEIPFYWGRAESMVNHPLSAFMMSLERVLHYYFQREDVINLLKTGLFGHFKEHDLDVFEQYCQFADINAGQFTKPFKHNISRTWTDERGQKQELEKYDLEKLNQMLQNVIDPLMKLNTDGSIDELLQALLAFFDKCSLTKNFQSLTVGANPEAVEKHEQVWKAFTSLLEQAKLAFAGESLSMQELISLLANGMASTDYRTVPATVNVVNVRSYDLIEPHSAPYVYAIGLGQSSFPKVSQNTSLLSDEERQLINESANGEGRLDIVTGDNLKKNHFVALSLLNAADKALVLSYPQLLGEGQELMSPYMTTLVEDLGFPLTPKQKDMGQIAPDDLGSYKEVLARLISLNRSQFLDKLSQEEVTYWRVLGRVIRKELSDKGIAIDQISKELTSKPLSQEVLDVLFPADASLPLSASSLTRFYNNQYLYFVEKILGLREQDSIHPDARSHGNFLHKVFERALSNHETLTFKEKLEQALAETKQDKAFQALYEENQESLYSRELLESIAKATGSLFEDMQDIQVSRQEAAFKLLLEASETRLDRPIEVAGFIDRVDTLQSGSEDLAYGVVDYKSSHQRFQLEKFYNGLSPQLMTYLLALKEGKDKEGQPLFDHLDYFGAMYLQMQEPSLALKDISEFGKIPQKLKEDLRYDGLFREEFLTYLPEDDYKFSRNKQVVVYNEEELDQLLTYLKSQYQEAAETILKGHFAINPYSQDGKSVAGEQLTALTGFEADLHLGQARFLEKLKASPGQKRQLLLEKIHEKNQSEKGDRHV</sequence>
<keyword evidence="7" id="KW-0067">ATP-binding</keyword>
<dbReference type="InterPro" id="IPR011335">
    <property type="entry name" value="Restrct_endonuc-II-like"/>
</dbReference>
<gene>
    <name evidence="12" type="primary">rexB</name>
    <name evidence="12" type="ORF">C0J00_06695</name>
</gene>